<name>A0AAV6Z7J7_ENGPU</name>
<sequence length="84" mass="9697">MYMLLFSHAELRAQNAEERSESLEEQLKAALHKIQEMEVKSSVDIENKEVIHETPVHVEVQSEHLSLPVPTKKRPKSSKAKQHK</sequence>
<dbReference type="AlphaFoldDB" id="A0AAV6Z7J7"/>
<organism evidence="3 4">
    <name type="scientific">Engystomops pustulosus</name>
    <name type="common">Tungara frog</name>
    <name type="synonym">Physalaemus pustulosus</name>
    <dbReference type="NCBI Taxonomy" id="76066"/>
    <lineage>
        <taxon>Eukaryota</taxon>
        <taxon>Metazoa</taxon>
        <taxon>Chordata</taxon>
        <taxon>Craniata</taxon>
        <taxon>Vertebrata</taxon>
        <taxon>Euteleostomi</taxon>
        <taxon>Amphibia</taxon>
        <taxon>Batrachia</taxon>
        <taxon>Anura</taxon>
        <taxon>Neobatrachia</taxon>
        <taxon>Hyloidea</taxon>
        <taxon>Leptodactylidae</taxon>
        <taxon>Leiuperinae</taxon>
        <taxon>Engystomops</taxon>
    </lineage>
</organism>
<protein>
    <submittedName>
        <fullName evidence="3">Uncharacterized protein</fullName>
    </submittedName>
</protein>
<accession>A0AAV6Z7J7</accession>
<evidence type="ECO:0000313" key="3">
    <source>
        <dbReference type="EMBL" id="KAG8545092.1"/>
    </source>
</evidence>
<feature type="compositionally biased region" description="Basic residues" evidence="2">
    <location>
        <begin position="71"/>
        <end position="84"/>
    </location>
</feature>
<feature type="region of interest" description="Disordered" evidence="2">
    <location>
        <begin position="55"/>
        <end position="84"/>
    </location>
</feature>
<dbReference type="EMBL" id="WNYA01001800">
    <property type="protein sequence ID" value="KAG8545092.1"/>
    <property type="molecule type" value="Genomic_DNA"/>
</dbReference>
<evidence type="ECO:0000313" key="4">
    <source>
        <dbReference type="Proteomes" id="UP000824782"/>
    </source>
</evidence>
<dbReference type="Proteomes" id="UP000824782">
    <property type="component" value="Unassembled WGS sequence"/>
</dbReference>
<evidence type="ECO:0000256" key="2">
    <source>
        <dbReference type="SAM" id="MobiDB-lite"/>
    </source>
</evidence>
<gene>
    <name evidence="3" type="ORF">GDO81_021401</name>
</gene>
<feature type="coiled-coil region" evidence="1">
    <location>
        <begin position="6"/>
        <end position="40"/>
    </location>
</feature>
<keyword evidence="4" id="KW-1185">Reference proteome</keyword>
<evidence type="ECO:0000256" key="1">
    <source>
        <dbReference type="SAM" id="Coils"/>
    </source>
</evidence>
<proteinExistence type="predicted"/>
<comment type="caution">
    <text evidence="3">The sequence shown here is derived from an EMBL/GenBank/DDBJ whole genome shotgun (WGS) entry which is preliminary data.</text>
</comment>
<reference evidence="3" key="1">
    <citation type="thesis" date="2020" institute="ProQuest LLC" country="789 East Eisenhower Parkway, Ann Arbor, MI, USA">
        <title>Comparative Genomics and Chromosome Evolution.</title>
        <authorList>
            <person name="Mudd A.B."/>
        </authorList>
    </citation>
    <scope>NUCLEOTIDE SEQUENCE</scope>
    <source>
        <strain evidence="3">237g6f4</strain>
        <tissue evidence="3">Blood</tissue>
    </source>
</reference>
<keyword evidence="1" id="KW-0175">Coiled coil</keyword>